<dbReference type="InterPro" id="IPR023059">
    <property type="entry name" value="Foldase_PrsA"/>
</dbReference>
<keyword evidence="9" id="KW-1185">Reference proteome</keyword>
<proteinExistence type="inferred from homology"/>
<protein>
    <recommendedName>
        <fullName evidence="5">Foldase protein PrsA</fullName>
        <ecNumber evidence="5">5.2.1.8</ecNumber>
    </recommendedName>
</protein>
<evidence type="ECO:0000259" key="7">
    <source>
        <dbReference type="PROSITE" id="PS50198"/>
    </source>
</evidence>
<gene>
    <name evidence="5" type="primary">prsA</name>
    <name evidence="8" type="ORF">OKIT_1160</name>
</gene>
<keyword evidence="5" id="KW-1003">Cell membrane</keyword>
<dbReference type="STRING" id="336988.NT96_07535"/>
<dbReference type="Gene3D" id="3.10.50.40">
    <property type="match status" value="1"/>
</dbReference>
<dbReference type="GO" id="GO:0006457">
    <property type="term" value="P:protein folding"/>
    <property type="evidence" value="ECO:0007669"/>
    <property type="project" value="UniProtKB-UniRule"/>
</dbReference>
<dbReference type="SUPFAM" id="SSF54534">
    <property type="entry name" value="FKBP-like"/>
    <property type="match status" value="1"/>
</dbReference>
<evidence type="ECO:0000313" key="9">
    <source>
        <dbReference type="Proteomes" id="UP000004959"/>
    </source>
</evidence>
<dbReference type="Proteomes" id="UP000004959">
    <property type="component" value="Chromosome"/>
</dbReference>
<dbReference type="InterPro" id="IPR050245">
    <property type="entry name" value="PrsA_foldase"/>
</dbReference>
<dbReference type="PANTHER" id="PTHR47245:SF1">
    <property type="entry name" value="FOLDASE PROTEIN PRSA"/>
    <property type="match status" value="1"/>
</dbReference>
<evidence type="ECO:0000256" key="1">
    <source>
        <dbReference type="ARBA" id="ARBA00000971"/>
    </source>
</evidence>
<name>G9WJQ9_9LACO</name>
<dbReference type="HOGENOM" id="CLU_034646_6_1_9"/>
<sequence>MRKFVWTAVVLLFLAGVAYLTLNTSKVLVTSRGGAVTEAQYMSSVTATPTGQQTFVGMVINNSLEHLYGNSVSSTEVNRAYQEQRAQYGSSWSAFLSQQGTTASQFRGQIRTQLLLVEAAKNYHKISASQLQKAYKNYTPRMNVSIITVANSKDADTVLKNLKAGHSFASQAKSHSTNTATASKGGRMPSFDSTSTALAPAIVSASAKLKVGTYTTSAVQTGSEYAIIRLNSKAKKQSLNSYRTILTNSLINSWVNNSNNTQKVQRVISRVLNRNDVQFKGRQYPALQNAIQQYLVNTSSNSSSSSSLPAPSGSSSKNSSSTSSSSSSESSSTSSSKK</sequence>
<dbReference type="PATRIC" id="fig|1045004.4.peg.1157"/>
<evidence type="ECO:0000256" key="4">
    <source>
        <dbReference type="ARBA" id="ARBA00023235"/>
    </source>
</evidence>
<keyword evidence="2 5" id="KW-0732">Signal</keyword>
<accession>G9WJQ9</accession>
<dbReference type="EMBL" id="AFVZ01000001">
    <property type="protein sequence ID" value="EHN59258.1"/>
    <property type="molecule type" value="Genomic_DNA"/>
</dbReference>
<comment type="caution">
    <text evidence="8">The sequence shown here is derived from an EMBL/GenBank/DDBJ whole genome shotgun (WGS) entry which is preliminary data.</text>
</comment>
<dbReference type="OrthoDB" id="14196at2"/>
<evidence type="ECO:0000313" key="8">
    <source>
        <dbReference type="EMBL" id="EHN59258.1"/>
    </source>
</evidence>
<comment type="function">
    <text evidence="5">Plays a major role in protein secretion by helping the post-translocational extracellular folding of several secreted proteins.</text>
</comment>
<dbReference type="PANTHER" id="PTHR47245">
    <property type="entry name" value="PEPTIDYLPROLYL ISOMERASE"/>
    <property type="match status" value="1"/>
</dbReference>
<comment type="catalytic activity">
    <reaction evidence="1 5">
        <text>[protein]-peptidylproline (omega=180) = [protein]-peptidylproline (omega=0)</text>
        <dbReference type="Rhea" id="RHEA:16237"/>
        <dbReference type="Rhea" id="RHEA-COMP:10747"/>
        <dbReference type="Rhea" id="RHEA-COMP:10748"/>
        <dbReference type="ChEBI" id="CHEBI:83833"/>
        <dbReference type="ChEBI" id="CHEBI:83834"/>
        <dbReference type="EC" id="5.2.1.8"/>
    </reaction>
</comment>
<dbReference type="PROSITE" id="PS50198">
    <property type="entry name" value="PPIC_PPIASE_2"/>
    <property type="match status" value="1"/>
</dbReference>
<feature type="compositionally biased region" description="Low complexity" evidence="6">
    <location>
        <begin position="299"/>
        <end position="338"/>
    </location>
</feature>
<evidence type="ECO:0000256" key="5">
    <source>
        <dbReference type="HAMAP-Rule" id="MF_01145"/>
    </source>
</evidence>
<dbReference type="Pfam" id="PF00639">
    <property type="entry name" value="Rotamase"/>
    <property type="match status" value="1"/>
</dbReference>
<comment type="similarity">
    <text evidence="5">Belongs to the PrsA family.</text>
</comment>
<evidence type="ECO:0000256" key="6">
    <source>
        <dbReference type="SAM" id="MobiDB-lite"/>
    </source>
</evidence>
<keyword evidence="3 5" id="KW-0697">Rotamase</keyword>
<evidence type="ECO:0000256" key="3">
    <source>
        <dbReference type="ARBA" id="ARBA00023110"/>
    </source>
</evidence>
<keyword evidence="5" id="KW-0472">Membrane</keyword>
<reference evidence="8 9" key="1">
    <citation type="journal article" date="2012" name="PLoS ONE">
        <title>Functional divergence in the genus oenococcus as predicted by genome sequencing of the newly-described species, Oenococcus kitaharae.</title>
        <authorList>
            <person name="Borneman A.R."/>
            <person name="McCarthy J.M."/>
            <person name="Chambers P.J."/>
            <person name="Bartowsky E.J."/>
        </authorList>
    </citation>
    <scope>NUCLEOTIDE SEQUENCE [LARGE SCALE GENOMIC DNA]</scope>
    <source>
        <strain evidence="9">DSM17330</strain>
    </source>
</reference>
<dbReference type="GO" id="GO:0003755">
    <property type="term" value="F:peptidyl-prolyl cis-trans isomerase activity"/>
    <property type="evidence" value="ECO:0007669"/>
    <property type="project" value="UniProtKB-UniRule"/>
</dbReference>
<dbReference type="eggNOG" id="COG0760">
    <property type="taxonomic scope" value="Bacteria"/>
</dbReference>
<dbReference type="InterPro" id="IPR046357">
    <property type="entry name" value="PPIase_dom_sf"/>
</dbReference>
<evidence type="ECO:0000256" key="2">
    <source>
        <dbReference type="ARBA" id="ARBA00022729"/>
    </source>
</evidence>
<organism evidence="8 9">
    <name type="scientific">Oenococcus kitaharae DSM 17330</name>
    <dbReference type="NCBI Taxonomy" id="1045004"/>
    <lineage>
        <taxon>Bacteria</taxon>
        <taxon>Bacillati</taxon>
        <taxon>Bacillota</taxon>
        <taxon>Bacilli</taxon>
        <taxon>Lactobacillales</taxon>
        <taxon>Lactobacillaceae</taxon>
        <taxon>Oenococcus</taxon>
    </lineage>
</organism>
<dbReference type="InterPro" id="IPR000297">
    <property type="entry name" value="PPIase_PpiC"/>
</dbReference>
<dbReference type="HAMAP" id="MF_01145">
    <property type="entry name" value="Foldase_PrsA"/>
    <property type="match status" value="1"/>
</dbReference>
<dbReference type="AlphaFoldDB" id="G9WJQ9"/>
<keyword evidence="4 5" id="KW-0413">Isomerase</keyword>
<feature type="region of interest" description="Disordered" evidence="6">
    <location>
        <begin position="298"/>
        <end position="338"/>
    </location>
</feature>
<dbReference type="RefSeq" id="WP_007746077.1">
    <property type="nucleotide sequence ID" value="NZ_CM001398.1"/>
</dbReference>
<dbReference type="EC" id="5.2.1.8" evidence="5"/>
<feature type="domain" description="PpiC" evidence="7">
    <location>
        <begin position="139"/>
        <end position="232"/>
    </location>
</feature>